<dbReference type="AlphaFoldDB" id="A0A4Y2W2H4"/>
<gene>
    <name evidence="1" type="ORF">AVEN_101592_1</name>
</gene>
<reference evidence="1 2" key="1">
    <citation type="journal article" date="2019" name="Sci. Rep.">
        <title>Orb-weaving spider Araneus ventricosus genome elucidates the spidroin gene catalogue.</title>
        <authorList>
            <person name="Kono N."/>
            <person name="Nakamura H."/>
            <person name="Ohtoshi R."/>
            <person name="Moran D.A.P."/>
            <person name="Shinohara A."/>
            <person name="Yoshida Y."/>
            <person name="Fujiwara M."/>
            <person name="Mori M."/>
            <person name="Tomita M."/>
            <person name="Arakawa K."/>
        </authorList>
    </citation>
    <scope>NUCLEOTIDE SEQUENCE [LARGE SCALE GENOMIC DNA]</scope>
</reference>
<dbReference type="Proteomes" id="UP000499080">
    <property type="component" value="Unassembled WGS sequence"/>
</dbReference>
<proteinExistence type="predicted"/>
<evidence type="ECO:0000313" key="2">
    <source>
        <dbReference type="Proteomes" id="UP000499080"/>
    </source>
</evidence>
<organism evidence="1 2">
    <name type="scientific">Araneus ventricosus</name>
    <name type="common">Orbweaver spider</name>
    <name type="synonym">Epeira ventricosa</name>
    <dbReference type="NCBI Taxonomy" id="182803"/>
    <lineage>
        <taxon>Eukaryota</taxon>
        <taxon>Metazoa</taxon>
        <taxon>Ecdysozoa</taxon>
        <taxon>Arthropoda</taxon>
        <taxon>Chelicerata</taxon>
        <taxon>Arachnida</taxon>
        <taxon>Araneae</taxon>
        <taxon>Araneomorphae</taxon>
        <taxon>Entelegynae</taxon>
        <taxon>Araneoidea</taxon>
        <taxon>Araneidae</taxon>
        <taxon>Araneus</taxon>
    </lineage>
</organism>
<accession>A0A4Y2W2H4</accession>
<name>A0A4Y2W2H4_ARAVE</name>
<protein>
    <submittedName>
        <fullName evidence="1">Uncharacterized protein</fullName>
    </submittedName>
</protein>
<evidence type="ECO:0000313" key="1">
    <source>
        <dbReference type="EMBL" id="GBO31182.1"/>
    </source>
</evidence>
<sequence>MGVSHNSRLHKLKNVSQTRLLLRLLLLRDVKAAERHPIKIYLASVQTVVRVAETRPICLLPNISLETRYASETSTKLQINLGGDQFTS</sequence>
<keyword evidence="2" id="KW-1185">Reference proteome</keyword>
<comment type="caution">
    <text evidence="1">The sequence shown here is derived from an EMBL/GenBank/DDBJ whole genome shotgun (WGS) entry which is preliminary data.</text>
</comment>
<dbReference type="EMBL" id="BGPR01054410">
    <property type="protein sequence ID" value="GBO31182.1"/>
    <property type="molecule type" value="Genomic_DNA"/>
</dbReference>